<dbReference type="Proteomes" id="UP000537890">
    <property type="component" value="Unassembled WGS sequence"/>
</dbReference>
<accession>A0A7Z0SCZ5</accession>
<evidence type="ECO:0008006" key="3">
    <source>
        <dbReference type="Google" id="ProtNLM"/>
    </source>
</evidence>
<organism evidence="1 2">
    <name type="scientific">Candidatus Methanofishera endochildressiae</name>
    <dbReference type="NCBI Taxonomy" id="2738884"/>
    <lineage>
        <taxon>Bacteria</taxon>
        <taxon>Pseudomonadati</taxon>
        <taxon>Pseudomonadota</taxon>
        <taxon>Gammaproteobacteria</taxon>
        <taxon>Candidatus Methanofishera</taxon>
    </lineage>
</organism>
<comment type="caution">
    <text evidence="1">The sequence shown here is derived from an EMBL/GenBank/DDBJ whole genome shotgun (WGS) entry which is preliminary data.</text>
</comment>
<dbReference type="AlphaFoldDB" id="A0A7Z0SCZ5"/>
<dbReference type="EMBL" id="JACCHS010000001">
    <property type="protein sequence ID" value="NYT46359.1"/>
    <property type="molecule type" value="Genomic_DNA"/>
</dbReference>
<proteinExistence type="predicted"/>
<name>A0A7Z0SCZ5_9GAMM</name>
<evidence type="ECO:0000313" key="2">
    <source>
        <dbReference type="Proteomes" id="UP000537890"/>
    </source>
</evidence>
<sequence>MAYVRFRNFNKVTPIDFITLKSNNGDGADEKLTVSGAAKESKVIRISVLDDEYTVRVSIARGNTAAQIKAKIAAGINTLSDRTVMTASVDSSGAIITLAGIAAGSDSIGKVKVLDRLLGVVFTSSIGDPSSGHIDTSGIFAQLTDRYQTIVFDSMTDLAGVDRYLTEQFNTSNAVNGGVGVVMRSGSISSLKTTYAPMNSKVITVLGNPSEMAVNAIPLLAATEFAAKRSLRLTDGAVLGDIVVESQEAFGGINKSSLPYHNTPMSYFAPVDLIDIAQVEELNKSGITLMVPQDTGTVLGSVVTLYKKDGSGVEDKTFKYLNAVDTSLAVQEYLFNNCQKEFGQTRATGGALVEGVAMTNALSVKAYVVGLYDSLVKMALTQGGADARKSFKRNLTVTLDPTSGVYKIFAPTAIVSQLRGIDGKLLQLATLSKR</sequence>
<evidence type="ECO:0000313" key="1">
    <source>
        <dbReference type="EMBL" id="NYT46359.1"/>
    </source>
</evidence>
<reference evidence="1 2" key="1">
    <citation type="submission" date="2020-05" db="EMBL/GenBank/DDBJ databases">
        <title>Horizontal transmission and recombination maintain forever young bacterial symbiont genomes.</title>
        <authorList>
            <person name="Russell S.L."/>
            <person name="Pepper-Tunick E."/>
            <person name="Svedberg J."/>
            <person name="Byrne A."/>
            <person name="Ruelas Castillo J."/>
            <person name="Vollmers C."/>
            <person name="Beinart R.A."/>
            <person name="Corbett-Detig R."/>
        </authorList>
    </citation>
    <scope>NUCLEOTIDE SEQUENCE [LARGE SCALE GENOMIC DNA]</scope>
    <source>
        <strain evidence="1">4727-3</strain>
    </source>
</reference>
<protein>
    <recommendedName>
        <fullName evidence="3">Tail sheath protein subtilisin-like domain-containing protein</fullName>
    </recommendedName>
</protein>
<gene>
    <name evidence="1" type="ORF">H0A75_00175</name>
</gene>